<reference evidence="1 2" key="1">
    <citation type="submission" date="2022-11" db="EMBL/GenBank/DDBJ databases">
        <title>The characterization of three novel Bacteroidetes species and genomic analysis of their roles in tidal elemental geochemical cycles.</title>
        <authorList>
            <person name="Ma K.-J."/>
        </authorList>
    </citation>
    <scope>NUCLEOTIDE SEQUENCE [LARGE SCALE GENOMIC DNA]</scope>
    <source>
        <strain evidence="1 2">M82</strain>
    </source>
</reference>
<keyword evidence="2" id="KW-1185">Reference proteome</keyword>
<evidence type="ECO:0000313" key="1">
    <source>
        <dbReference type="EMBL" id="MCX2741736.1"/>
    </source>
</evidence>
<comment type="caution">
    <text evidence="1">The sequence shown here is derived from an EMBL/GenBank/DDBJ whole genome shotgun (WGS) entry which is preliminary data.</text>
</comment>
<organism evidence="1 2">
    <name type="scientific">Pontibacter anaerobius</name>
    <dbReference type="NCBI Taxonomy" id="2993940"/>
    <lineage>
        <taxon>Bacteria</taxon>
        <taxon>Pseudomonadati</taxon>
        <taxon>Bacteroidota</taxon>
        <taxon>Cytophagia</taxon>
        <taxon>Cytophagales</taxon>
        <taxon>Hymenobacteraceae</taxon>
        <taxon>Pontibacter</taxon>
    </lineage>
</organism>
<dbReference type="PROSITE" id="PS51257">
    <property type="entry name" value="PROKAR_LIPOPROTEIN"/>
    <property type="match status" value="1"/>
</dbReference>
<dbReference type="Proteomes" id="UP001207228">
    <property type="component" value="Unassembled WGS sequence"/>
</dbReference>
<name>A0ABT3RJP3_9BACT</name>
<dbReference type="RefSeq" id="WP_266053972.1">
    <property type="nucleotide sequence ID" value="NZ_JAPFQO010000012.1"/>
</dbReference>
<protein>
    <submittedName>
        <fullName evidence="1">Uncharacterized protein</fullName>
    </submittedName>
</protein>
<sequence length="161" mass="18284">MKNLLFLIMLPVIMLFSCKEDDPEPAEKRGQIILDIKKQTKDSSGKIGVKPQYATVYVWNAENRNFDVDASGTDVYLGYALDNTSNSFKTSDYGAVGYRMDEKIEPGKYFIFVMLPKSSSRGSLANSYTYFEVKAGEALEMEKIFSHDIESEQTEAWDKNK</sequence>
<proteinExistence type="predicted"/>
<dbReference type="EMBL" id="JAPFQO010000012">
    <property type="protein sequence ID" value="MCX2741736.1"/>
    <property type="molecule type" value="Genomic_DNA"/>
</dbReference>
<evidence type="ECO:0000313" key="2">
    <source>
        <dbReference type="Proteomes" id="UP001207228"/>
    </source>
</evidence>
<gene>
    <name evidence="1" type="ORF">OO017_17400</name>
</gene>
<accession>A0ABT3RJP3</accession>